<evidence type="ECO:0000313" key="3">
    <source>
        <dbReference type="Proteomes" id="UP000248745"/>
    </source>
</evidence>
<protein>
    <recommendedName>
        <fullName evidence="4">Outer membrane protein beta-barrel domain-containing protein</fullName>
    </recommendedName>
</protein>
<sequence length="221" mass="24403">MSIPTKELLTLLIALGCNTAFAQQQVPDQDPESNTTSTALVFSQKTPVHKNTLSYSHTDMNGYSGPGLNYDRIIDRSGKWAINATVGIGYRNNDASKNFQVAPFKGVCFLIAGVRYELTKPTSRWHYSVMAALAAGKGQPMSSWSHDTQSEANGIESTTYTFHPYSMFGAMFTQSVSFDITKRLQVGGDLGIGHFFSEQSYNQPTHSKIMLQGSFRIGFKF</sequence>
<evidence type="ECO:0008006" key="4">
    <source>
        <dbReference type="Google" id="ProtNLM"/>
    </source>
</evidence>
<feature type="chain" id="PRO_5015864636" description="Outer membrane protein beta-barrel domain-containing protein" evidence="1">
    <location>
        <begin position="23"/>
        <end position="221"/>
    </location>
</feature>
<name>A0A2W2B2A0_9BACT</name>
<comment type="caution">
    <text evidence="2">The sequence shown here is derived from an EMBL/GenBank/DDBJ whole genome shotgun (WGS) entry which is preliminary data.</text>
</comment>
<feature type="signal peptide" evidence="1">
    <location>
        <begin position="1"/>
        <end position="22"/>
    </location>
</feature>
<proteinExistence type="predicted"/>
<dbReference type="RefSeq" id="WP_110997232.1">
    <property type="nucleotide sequence ID" value="NZ_QKTW01000003.1"/>
</dbReference>
<accession>A0A2W2B2A0</accession>
<organism evidence="2 3">
    <name type="scientific">Taibaiella soli</name>
    <dbReference type="NCBI Taxonomy" id="1649169"/>
    <lineage>
        <taxon>Bacteria</taxon>
        <taxon>Pseudomonadati</taxon>
        <taxon>Bacteroidota</taxon>
        <taxon>Chitinophagia</taxon>
        <taxon>Chitinophagales</taxon>
        <taxon>Chitinophagaceae</taxon>
        <taxon>Taibaiella</taxon>
    </lineage>
</organism>
<keyword evidence="1" id="KW-0732">Signal</keyword>
<evidence type="ECO:0000256" key="1">
    <source>
        <dbReference type="SAM" id="SignalP"/>
    </source>
</evidence>
<keyword evidence="3" id="KW-1185">Reference proteome</keyword>
<reference evidence="2 3" key="1">
    <citation type="submission" date="2018-06" db="EMBL/GenBank/DDBJ databases">
        <title>Mucibacter soli gen. nov., sp. nov., a new member of the family Chitinophagaceae producing mucin.</title>
        <authorList>
            <person name="Kim M.-K."/>
            <person name="Park S."/>
            <person name="Kim T.-S."/>
            <person name="Joung Y."/>
            <person name="Han J.-H."/>
            <person name="Kim S.B."/>
        </authorList>
    </citation>
    <scope>NUCLEOTIDE SEQUENCE [LARGE SCALE GENOMIC DNA]</scope>
    <source>
        <strain evidence="2 3">R1-15</strain>
    </source>
</reference>
<dbReference type="Proteomes" id="UP000248745">
    <property type="component" value="Unassembled WGS sequence"/>
</dbReference>
<dbReference type="OrthoDB" id="937962at2"/>
<evidence type="ECO:0000313" key="2">
    <source>
        <dbReference type="EMBL" id="PZF74394.1"/>
    </source>
</evidence>
<gene>
    <name evidence="2" type="ORF">DN068_02100</name>
</gene>
<dbReference type="EMBL" id="QKTW01000003">
    <property type="protein sequence ID" value="PZF74394.1"/>
    <property type="molecule type" value="Genomic_DNA"/>
</dbReference>
<dbReference type="AlphaFoldDB" id="A0A2W2B2A0"/>